<keyword evidence="5 9" id="KW-0812">Transmembrane</keyword>
<proteinExistence type="inferred from homology"/>
<keyword evidence="3" id="KW-0813">Transport</keyword>
<dbReference type="OrthoDB" id="9806522at2"/>
<feature type="transmembrane region" description="Helical" evidence="9">
    <location>
        <begin position="182"/>
        <end position="199"/>
    </location>
</feature>
<feature type="transmembrane region" description="Helical" evidence="9">
    <location>
        <begin position="44"/>
        <end position="63"/>
    </location>
</feature>
<dbReference type="AlphaFoldDB" id="A0A1T4KPI0"/>
<gene>
    <name evidence="12" type="ORF">BTE48_05995</name>
</gene>
<dbReference type="FunFam" id="1.20.1510.10:FF:000006">
    <property type="entry name" value="Divalent cation efflux transporter"/>
    <property type="match status" value="1"/>
</dbReference>
<keyword evidence="6" id="KW-0862">Zinc</keyword>
<feature type="transmembrane region" description="Helical" evidence="9">
    <location>
        <begin position="158"/>
        <end position="176"/>
    </location>
</feature>
<dbReference type="GO" id="GO:0008324">
    <property type="term" value="F:monoatomic cation transmembrane transporter activity"/>
    <property type="evidence" value="ECO:0007669"/>
    <property type="project" value="InterPro"/>
</dbReference>
<sequence>MHQEQARDAHKVTLIGSLLDTFLGILKIIIGWASNSHALIADGIHSLSDLLTDILVIGVTHYGRQAPDKEHPYGHARYETMGTLILGSLLMAVAGAIAYDSMVRLFKQNELATPGLWAIAITVLSIAGKEWIFHYTMRVAKRIKSDLLIANAWHSRSDALSSIVVLVGIVGTMMGVHWLDQAAALIVGLMVAHIGWGLVANSMKELVDTALPVAETEAMRTQALSVEGVRDVHSLRTRKMGSQIFLDIHLQVNPKISVSEGHQIGVKVAKLLREQHEDVQDITFHIDAEDDSEQHLPPLEGLLPLRKEVVQQLKDCWQDQNFQWSDKQLTLHYLNNRIDIDLFLTGSLPVEIDENRLKQMLSSQAWLGQLRIWQQKS</sequence>
<dbReference type="InterPro" id="IPR002524">
    <property type="entry name" value="Cation_efflux"/>
</dbReference>
<evidence type="ECO:0000259" key="11">
    <source>
        <dbReference type="Pfam" id="PF16916"/>
    </source>
</evidence>
<dbReference type="SUPFAM" id="SSF160240">
    <property type="entry name" value="Cation efflux protein cytoplasmic domain-like"/>
    <property type="match status" value="1"/>
</dbReference>
<keyword evidence="7 9" id="KW-1133">Transmembrane helix</keyword>
<keyword evidence="8 9" id="KW-0472">Membrane</keyword>
<dbReference type="InterPro" id="IPR058533">
    <property type="entry name" value="Cation_efflux_TM"/>
</dbReference>
<reference evidence="12 13" key="1">
    <citation type="submission" date="2017-01" db="EMBL/GenBank/DDBJ databases">
        <title>Genome Sequencing of a Marine Spirillum, Oceanospirillum multiglobuliferum ATCC 33336, from Japan.</title>
        <authorList>
            <person name="Carney J.G."/>
            <person name="Trachtenberg A.M."/>
            <person name="Rheaume B.A."/>
            <person name="Linnane J.D."/>
            <person name="Pitts N.L."/>
            <person name="Mykles D.L."/>
            <person name="Maclea K.S."/>
        </authorList>
    </citation>
    <scope>NUCLEOTIDE SEQUENCE [LARGE SCALE GENOMIC DNA]</scope>
    <source>
        <strain evidence="12 13">ATCC 33336</strain>
    </source>
</reference>
<organism evidence="12 13">
    <name type="scientific">Oceanospirillum multiglobuliferum</name>
    <dbReference type="NCBI Taxonomy" id="64969"/>
    <lineage>
        <taxon>Bacteria</taxon>
        <taxon>Pseudomonadati</taxon>
        <taxon>Pseudomonadota</taxon>
        <taxon>Gammaproteobacteria</taxon>
        <taxon>Oceanospirillales</taxon>
        <taxon>Oceanospirillaceae</taxon>
        <taxon>Oceanospirillum</taxon>
    </lineage>
</organism>
<dbReference type="NCBIfam" id="TIGR01297">
    <property type="entry name" value="CDF"/>
    <property type="match status" value="1"/>
</dbReference>
<dbReference type="InterPro" id="IPR027469">
    <property type="entry name" value="Cation_efflux_TMD_sf"/>
</dbReference>
<keyword evidence="4" id="KW-0410">Iron transport</keyword>
<feature type="domain" description="Cation efflux protein transmembrane" evidence="10">
    <location>
        <begin position="14"/>
        <end position="207"/>
    </location>
</feature>
<name>A0A1T4KPI0_9GAMM</name>
<evidence type="ECO:0000256" key="8">
    <source>
        <dbReference type="ARBA" id="ARBA00023136"/>
    </source>
</evidence>
<dbReference type="Gene3D" id="1.20.1510.10">
    <property type="entry name" value="Cation efflux protein transmembrane domain"/>
    <property type="match status" value="1"/>
</dbReference>
<dbReference type="GO" id="GO:0006826">
    <property type="term" value="P:iron ion transport"/>
    <property type="evidence" value="ECO:0007669"/>
    <property type="project" value="UniProtKB-KW"/>
</dbReference>
<evidence type="ECO:0000256" key="1">
    <source>
        <dbReference type="ARBA" id="ARBA00004141"/>
    </source>
</evidence>
<evidence type="ECO:0000313" key="13">
    <source>
        <dbReference type="Proteomes" id="UP000191418"/>
    </source>
</evidence>
<dbReference type="InterPro" id="IPR050291">
    <property type="entry name" value="CDF_Transporter"/>
</dbReference>
<dbReference type="GO" id="GO:0016020">
    <property type="term" value="C:membrane"/>
    <property type="evidence" value="ECO:0007669"/>
    <property type="project" value="UniProtKB-SubCell"/>
</dbReference>
<dbReference type="SUPFAM" id="SSF161111">
    <property type="entry name" value="Cation efflux protein transmembrane domain-like"/>
    <property type="match status" value="1"/>
</dbReference>
<dbReference type="GO" id="GO:0006829">
    <property type="term" value="P:zinc ion transport"/>
    <property type="evidence" value="ECO:0007669"/>
    <property type="project" value="UniProtKB-KW"/>
</dbReference>
<dbReference type="InterPro" id="IPR027470">
    <property type="entry name" value="Cation_efflux_CTD"/>
</dbReference>
<comment type="similarity">
    <text evidence="2">Belongs to the cation diffusion facilitator (CDF) transporter (TC 2.A.4) family. FieF subfamily.</text>
</comment>
<comment type="subcellular location">
    <subcellularLocation>
        <location evidence="1">Membrane</location>
        <topology evidence="1">Multi-pass membrane protein</topology>
    </subcellularLocation>
</comment>
<dbReference type="STRING" id="64969.SAMN02745127_00156"/>
<evidence type="ECO:0000256" key="9">
    <source>
        <dbReference type="SAM" id="Phobius"/>
    </source>
</evidence>
<keyword evidence="13" id="KW-1185">Reference proteome</keyword>
<accession>A0A1T4KPI0</accession>
<feature type="transmembrane region" description="Helical" evidence="9">
    <location>
        <begin position="12"/>
        <end position="32"/>
    </location>
</feature>
<keyword evidence="6" id="KW-0864">Zinc transport</keyword>
<feature type="transmembrane region" description="Helical" evidence="9">
    <location>
        <begin position="115"/>
        <end position="137"/>
    </location>
</feature>
<dbReference type="PANTHER" id="PTHR43840:SF15">
    <property type="entry name" value="MITOCHONDRIAL METAL TRANSPORTER 1-RELATED"/>
    <property type="match status" value="1"/>
</dbReference>
<evidence type="ECO:0000256" key="7">
    <source>
        <dbReference type="ARBA" id="ARBA00022989"/>
    </source>
</evidence>
<evidence type="ECO:0000256" key="2">
    <source>
        <dbReference type="ARBA" id="ARBA00010212"/>
    </source>
</evidence>
<dbReference type="RefSeq" id="WP_078743777.1">
    <property type="nucleotide sequence ID" value="NZ_FUXG01000001.1"/>
</dbReference>
<dbReference type="Pfam" id="PF16916">
    <property type="entry name" value="ZT_dimer"/>
    <property type="match status" value="1"/>
</dbReference>
<keyword evidence="4" id="KW-0408">Iron</keyword>
<evidence type="ECO:0000256" key="3">
    <source>
        <dbReference type="ARBA" id="ARBA00022448"/>
    </source>
</evidence>
<keyword evidence="6" id="KW-0406">Ion transport</keyword>
<dbReference type="PANTHER" id="PTHR43840">
    <property type="entry name" value="MITOCHONDRIAL METAL TRANSPORTER 1-RELATED"/>
    <property type="match status" value="1"/>
</dbReference>
<feature type="domain" description="Cation efflux protein cytoplasmic" evidence="11">
    <location>
        <begin position="214"/>
        <end position="288"/>
    </location>
</feature>
<dbReference type="EMBL" id="MTSM01000005">
    <property type="protein sequence ID" value="OPX56097.1"/>
    <property type="molecule type" value="Genomic_DNA"/>
</dbReference>
<evidence type="ECO:0000259" key="10">
    <source>
        <dbReference type="Pfam" id="PF01545"/>
    </source>
</evidence>
<evidence type="ECO:0000256" key="5">
    <source>
        <dbReference type="ARBA" id="ARBA00022692"/>
    </source>
</evidence>
<protein>
    <submittedName>
        <fullName evidence="12">Cation-efflux pump</fullName>
    </submittedName>
</protein>
<evidence type="ECO:0000256" key="4">
    <source>
        <dbReference type="ARBA" id="ARBA00022496"/>
    </source>
</evidence>
<evidence type="ECO:0000313" key="12">
    <source>
        <dbReference type="EMBL" id="OPX56097.1"/>
    </source>
</evidence>
<dbReference type="Proteomes" id="UP000191418">
    <property type="component" value="Unassembled WGS sequence"/>
</dbReference>
<dbReference type="Gene3D" id="3.30.70.1350">
    <property type="entry name" value="Cation efflux protein, cytoplasmic domain"/>
    <property type="match status" value="1"/>
</dbReference>
<dbReference type="Pfam" id="PF01545">
    <property type="entry name" value="Cation_efflux"/>
    <property type="match status" value="1"/>
</dbReference>
<evidence type="ECO:0000256" key="6">
    <source>
        <dbReference type="ARBA" id="ARBA00022906"/>
    </source>
</evidence>
<comment type="caution">
    <text evidence="12">The sequence shown here is derived from an EMBL/GenBank/DDBJ whole genome shotgun (WGS) entry which is preliminary data.</text>
</comment>
<feature type="transmembrane region" description="Helical" evidence="9">
    <location>
        <begin position="84"/>
        <end position="103"/>
    </location>
</feature>
<dbReference type="InterPro" id="IPR036837">
    <property type="entry name" value="Cation_efflux_CTD_sf"/>
</dbReference>